<dbReference type="Proteomes" id="UP000775213">
    <property type="component" value="Unassembled WGS sequence"/>
</dbReference>
<evidence type="ECO:0000313" key="1">
    <source>
        <dbReference type="EMBL" id="KAH0450352.1"/>
    </source>
</evidence>
<organism evidence="1 2">
    <name type="scientific">Dendrobium chrysotoxum</name>
    <name type="common">Orchid</name>
    <dbReference type="NCBI Taxonomy" id="161865"/>
    <lineage>
        <taxon>Eukaryota</taxon>
        <taxon>Viridiplantae</taxon>
        <taxon>Streptophyta</taxon>
        <taxon>Embryophyta</taxon>
        <taxon>Tracheophyta</taxon>
        <taxon>Spermatophyta</taxon>
        <taxon>Magnoliopsida</taxon>
        <taxon>Liliopsida</taxon>
        <taxon>Asparagales</taxon>
        <taxon>Orchidaceae</taxon>
        <taxon>Epidendroideae</taxon>
        <taxon>Malaxideae</taxon>
        <taxon>Dendrobiinae</taxon>
        <taxon>Dendrobium</taxon>
    </lineage>
</organism>
<accession>A0AAV7G3R4</accession>
<dbReference type="EMBL" id="JAGFBR010000018">
    <property type="protein sequence ID" value="KAH0450352.1"/>
    <property type="molecule type" value="Genomic_DNA"/>
</dbReference>
<name>A0AAV7G3R4_DENCH</name>
<evidence type="ECO:0000313" key="2">
    <source>
        <dbReference type="Proteomes" id="UP000775213"/>
    </source>
</evidence>
<protein>
    <submittedName>
        <fullName evidence="1">Uncharacterized protein</fullName>
    </submittedName>
</protein>
<reference evidence="1 2" key="1">
    <citation type="journal article" date="2021" name="Hortic Res">
        <title>Chromosome-scale assembly of the Dendrobium chrysotoxum genome enhances the understanding of orchid evolution.</title>
        <authorList>
            <person name="Zhang Y."/>
            <person name="Zhang G.Q."/>
            <person name="Zhang D."/>
            <person name="Liu X.D."/>
            <person name="Xu X.Y."/>
            <person name="Sun W.H."/>
            <person name="Yu X."/>
            <person name="Zhu X."/>
            <person name="Wang Z.W."/>
            <person name="Zhao X."/>
            <person name="Zhong W.Y."/>
            <person name="Chen H."/>
            <person name="Yin W.L."/>
            <person name="Huang T."/>
            <person name="Niu S.C."/>
            <person name="Liu Z.J."/>
        </authorList>
    </citation>
    <scope>NUCLEOTIDE SEQUENCE [LARGE SCALE GENOMIC DNA]</scope>
    <source>
        <strain evidence="1">Lindl</strain>
    </source>
</reference>
<sequence>MFQIIAPISPPICLLAHPEAELLVLGNGFCVRLVPVPVLSRKPPPPHFSFILCVFFTLCFLVRPPLALVTGMTVKPWVEPGFLEGSTKSRSSVDALYGLSSDARFPDLKPSTFHGLSFLWILDEEVLVLVAPLHFVLVDFFPLGVRVLMLFESFSLLSSLMVSSLYNFVGSFSCVDKLVNDLDYSKFFSRRSYFIRNCYMKLTKWSPLPDIGMESPVIPI</sequence>
<proteinExistence type="predicted"/>
<dbReference type="AlphaFoldDB" id="A0AAV7G3R4"/>
<comment type="caution">
    <text evidence="1">The sequence shown here is derived from an EMBL/GenBank/DDBJ whole genome shotgun (WGS) entry which is preliminary data.</text>
</comment>
<keyword evidence="2" id="KW-1185">Reference proteome</keyword>
<gene>
    <name evidence="1" type="ORF">IEQ34_021044</name>
</gene>